<accession>A0A8S1D4F2</accession>
<gene>
    <name evidence="1" type="ORF">CLODIP_2_CD03821</name>
</gene>
<protein>
    <submittedName>
        <fullName evidence="1">Uncharacterized protein</fullName>
    </submittedName>
</protein>
<proteinExistence type="predicted"/>
<comment type="caution">
    <text evidence="1">The sequence shown here is derived from an EMBL/GenBank/DDBJ whole genome shotgun (WGS) entry which is preliminary data.</text>
</comment>
<keyword evidence="2" id="KW-1185">Reference proteome</keyword>
<dbReference type="AlphaFoldDB" id="A0A8S1D4F2"/>
<evidence type="ECO:0000313" key="2">
    <source>
        <dbReference type="Proteomes" id="UP000494165"/>
    </source>
</evidence>
<evidence type="ECO:0000313" key="1">
    <source>
        <dbReference type="EMBL" id="CAB3375804.1"/>
    </source>
</evidence>
<name>A0A8S1D4F2_9INSE</name>
<organism evidence="1 2">
    <name type="scientific">Cloeon dipterum</name>
    <dbReference type="NCBI Taxonomy" id="197152"/>
    <lineage>
        <taxon>Eukaryota</taxon>
        <taxon>Metazoa</taxon>
        <taxon>Ecdysozoa</taxon>
        <taxon>Arthropoda</taxon>
        <taxon>Hexapoda</taxon>
        <taxon>Insecta</taxon>
        <taxon>Pterygota</taxon>
        <taxon>Palaeoptera</taxon>
        <taxon>Ephemeroptera</taxon>
        <taxon>Pisciforma</taxon>
        <taxon>Baetidae</taxon>
        <taxon>Cloeon</taxon>
    </lineage>
</organism>
<sequence>MLGPLGSLLEEWDLDLNLQLSAVAKKRETMANSGKRPQLHRYLSEGHEVIHGATPVRRSATMNFVKPPKPKRNNRGFFLSKGWIKKPEEDLVKFLTKSLTKFANG</sequence>
<dbReference type="EMBL" id="CADEPI010000118">
    <property type="protein sequence ID" value="CAB3375804.1"/>
    <property type="molecule type" value="Genomic_DNA"/>
</dbReference>
<reference evidence="1 2" key="1">
    <citation type="submission" date="2020-04" db="EMBL/GenBank/DDBJ databases">
        <authorList>
            <person name="Alioto T."/>
            <person name="Alioto T."/>
            <person name="Gomez Garrido J."/>
        </authorList>
    </citation>
    <scope>NUCLEOTIDE SEQUENCE [LARGE SCALE GENOMIC DNA]</scope>
</reference>
<dbReference type="OrthoDB" id="10599717at2759"/>
<dbReference type="Proteomes" id="UP000494165">
    <property type="component" value="Unassembled WGS sequence"/>
</dbReference>